<accession>A0ABR2HGM5</accession>
<reference evidence="3 4" key="1">
    <citation type="submission" date="2024-04" db="EMBL/GenBank/DDBJ databases">
        <title>Tritrichomonas musculus Genome.</title>
        <authorList>
            <person name="Alves-Ferreira E."/>
            <person name="Grigg M."/>
            <person name="Lorenzi H."/>
            <person name="Galac M."/>
        </authorList>
    </citation>
    <scope>NUCLEOTIDE SEQUENCE [LARGE SCALE GENOMIC DNA]</scope>
    <source>
        <strain evidence="3 4">EAF2021</strain>
    </source>
</reference>
<keyword evidence="4" id="KW-1185">Reference proteome</keyword>
<evidence type="ECO:0000256" key="1">
    <source>
        <dbReference type="SAM" id="Coils"/>
    </source>
</evidence>
<feature type="coiled-coil region" evidence="1">
    <location>
        <begin position="264"/>
        <end position="449"/>
    </location>
</feature>
<feature type="coiled-coil region" evidence="1">
    <location>
        <begin position="212"/>
        <end position="239"/>
    </location>
</feature>
<name>A0ABR2HGM5_9EUKA</name>
<proteinExistence type="predicted"/>
<feature type="coiled-coil region" evidence="1">
    <location>
        <begin position="39"/>
        <end position="119"/>
    </location>
</feature>
<feature type="compositionally biased region" description="Basic and acidic residues" evidence="2">
    <location>
        <begin position="153"/>
        <end position="170"/>
    </location>
</feature>
<feature type="compositionally biased region" description="Basic and acidic residues" evidence="2">
    <location>
        <begin position="189"/>
        <end position="201"/>
    </location>
</feature>
<dbReference type="Proteomes" id="UP001470230">
    <property type="component" value="Unassembled WGS sequence"/>
</dbReference>
<evidence type="ECO:0000256" key="2">
    <source>
        <dbReference type="SAM" id="MobiDB-lite"/>
    </source>
</evidence>
<comment type="caution">
    <text evidence="3">The sequence shown here is derived from an EMBL/GenBank/DDBJ whole genome shotgun (WGS) entry which is preliminary data.</text>
</comment>
<feature type="region of interest" description="Disordered" evidence="2">
    <location>
        <begin position="153"/>
        <end position="205"/>
    </location>
</feature>
<sequence>MSRKNVSVPVHQSKSKGSQNDSIEITDSKTEIAYSNDDIKQLKEQLIKYHKKNNQLTKGLIKSEEYRNELSEKLADAEKMSKKETNILLQILSDSKKYCQQIETELTDSEKQLKDKKNLENFAIKLIQELMKTKTVLESYQKQISTVIESKEVNDEKEISNESKIEKSNIKSETTQTANEKNKSSKTIKAKESKTPNEKPKPKGLVISMSQNGELQKLREENKNQLKAYNKLKAEFEELQYSKDLAISNLKNSRYTDCQTAGIISSLRIAKEKAEKLAAEYKEAKEKAEKQAAFEKKEKIRVKLQLENIQATMKNSLNKAASVQQQIEKAEAELNEQKKTKNRALLNAAIMRIAKLRAETEAAALKQQKDLAEEARILAEEKVAQIQADIELIEEQANEQRTALELALSQVEEAEQKALEEYEEKVLMEAELKIQMKENENLLKQARINFANRKD</sequence>
<protein>
    <submittedName>
        <fullName evidence="3">Uncharacterized protein</fullName>
    </submittedName>
</protein>
<feature type="region of interest" description="Disordered" evidence="2">
    <location>
        <begin position="1"/>
        <end position="26"/>
    </location>
</feature>
<gene>
    <name evidence="3" type="ORF">M9Y10_019548</name>
</gene>
<keyword evidence="1" id="KW-0175">Coiled coil</keyword>
<evidence type="ECO:0000313" key="3">
    <source>
        <dbReference type="EMBL" id="KAK8846974.1"/>
    </source>
</evidence>
<evidence type="ECO:0000313" key="4">
    <source>
        <dbReference type="Proteomes" id="UP001470230"/>
    </source>
</evidence>
<feature type="compositionally biased region" description="Polar residues" evidence="2">
    <location>
        <begin position="10"/>
        <end position="25"/>
    </location>
</feature>
<organism evidence="3 4">
    <name type="scientific">Tritrichomonas musculus</name>
    <dbReference type="NCBI Taxonomy" id="1915356"/>
    <lineage>
        <taxon>Eukaryota</taxon>
        <taxon>Metamonada</taxon>
        <taxon>Parabasalia</taxon>
        <taxon>Tritrichomonadida</taxon>
        <taxon>Tritrichomonadidae</taxon>
        <taxon>Tritrichomonas</taxon>
    </lineage>
</organism>
<dbReference type="EMBL" id="JAPFFF010000028">
    <property type="protein sequence ID" value="KAK8846974.1"/>
    <property type="molecule type" value="Genomic_DNA"/>
</dbReference>